<name>A0A8S5PIE6_9CAUD</name>
<sequence>MVARQRHPVPRRAASPHLTPRKIMNTPTPTDKPTKAFTPARALTPDEQRAACEARIDTMQQNGTIQRIGRLIVTAKYMSEIAAYVMGEAQDIIYAHGFYRNELKKLLNDYDRLTERIAKQFARAYLKNSDGEMEQMRRDFAEIFPIVMRAIGAEADVKELLDGLEADYAPFDPEAEGSQPTRSISFRVTPATYNRLHALSADRAKPMAHMLRRLIEQFCRENKIRKKPLSPEH</sequence>
<proteinExistence type="predicted"/>
<keyword evidence="1" id="KW-0175">Coiled coil</keyword>
<feature type="region of interest" description="Disordered" evidence="2">
    <location>
        <begin position="1"/>
        <end position="36"/>
    </location>
</feature>
<evidence type="ECO:0000313" key="3">
    <source>
        <dbReference type="EMBL" id="DAE06488.1"/>
    </source>
</evidence>
<evidence type="ECO:0000256" key="1">
    <source>
        <dbReference type="SAM" id="Coils"/>
    </source>
</evidence>
<accession>A0A8S5PIE6</accession>
<dbReference type="EMBL" id="BK015438">
    <property type="protein sequence ID" value="DAE06488.1"/>
    <property type="molecule type" value="Genomic_DNA"/>
</dbReference>
<reference evidence="3" key="1">
    <citation type="journal article" date="2021" name="Proc. Natl. Acad. Sci. U.S.A.">
        <title>A Catalog of Tens of Thousands of Viruses from Human Metagenomes Reveals Hidden Associations with Chronic Diseases.</title>
        <authorList>
            <person name="Tisza M.J."/>
            <person name="Buck C.B."/>
        </authorList>
    </citation>
    <scope>NUCLEOTIDE SEQUENCE</scope>
    <source>
        <strain evidence="3">CtmP19</strain>
    </source>
</reference>
<protein>
    <submittedName>
        <fullName evidence="3">Antitoxin</fullName>
    </submittedName>
</protein>
<feature type="coiled-coil region" evidence="1">
    <location>
        <begin position="96"/>
        <end position="123"/>
    </location>
</feature>
<organism evidence="3">
    <name type="scientific">Siphoviridae sp. ctmP19</name>
    <dbReference type="NCBI Taxonomy" id="2825651"/>
    <lineage>
        <taxon>Viruses</taxon>
        <taxon>Duplodnaviria</taxon>
        <taxon>Heunggongvirae</taxon>
        <taxon>Uroviricota</taxon>
        <taxon>Caudoviricetes</taxon>
    </lineage>
</organism>
<feature type="compositionally biased region" description="Basic residues" evidence="2">
    <location>
        <begin position="1"/>
        <end position="10"/>
    </location>
</feature>
<evidence type="ECO:0000256" key="2">
    <source>
        <dbReference type="SAM" id="MobiDB-lite"/>
    </source>
</evidence>